<accession>A0A5B1CDN6</accession>
<keyword evidence="3" id="KW-1185">Reference proteome</keyword>
<proteinExistence type="predicted"/>
<reference evidence="2 3" key="1">
    <citation type="submission" date="2019-08" db="EMBL/GenBank/DDBJ databases">
        <title>Deep-cultivation of Planctomycetes and their phenomic and genomic characterization uncovers novel biology.</title>
        <authorList>
            <person name="Wiegand S."/>
            <person name="Jogler M."/>
            <person name="Boedeker C."/>
            <person name="Pinto D."/>
            <person name="Vollmers J."/>
            <person name="Rivas-Marin E."/>
            <person name="Kohn T."/>
            <person name="Peeters S.H."/>
            <person name="Heuer A."/>
            <person name="Rast P."/>
            <person name="Oberbeckmann S."/>
            <person name="Bunk B."/>
            <person name="Jeske O."/>
            <person name="Meyerdierks A."/>
            <person name="Storesund J.E."/>
            <person name="Kallscheuer N."/>
            <person name="Luecker S."/>
            <person name="Lage O.M."/>
            <person name="Pohl T."/>
            <person name="Merkel B.J."/>
            <person name="Hornburger P."/>
            <person name="Mueller R.-W."/>
            <person name="Bruemmer F."/>
            <person name="Labrenz M."/>
            <person name="Spormann A.M."/>
            <person name="Op Den Camp H."/>
            <person name="Overmann J."/>
            <person name="Amann R."/>
            <person name="Jetten M.S.M."/>
            <person name="Mascher T."/>
            <person name="Medema M.H."/>
            <person name="Devos D.P."/>
            <person name="Kaster A.-K."/>
            <person name="Ovreas L."/>
            <person name="Rohde M."/>
            <person name="Galperin M.Y."/>
            <person name="Jogler C."/>
        </authorList>
    </citation>
    <scope>NUCLEOTIDE SEQUENCE [LARGE SCALE GENOMIC DNA]</scope>
    <source>
        <strain evidence="2 3">LF1</strain>
    </source>
</reference>
<protein>
    <submittedName>
        <fullName evidence="2">Uncharacterized protein</fullName>
    </submittedName>
</protein>
<comment type="caution">
    <text evidence="2">The sequence shown here is derived from an EMBL/GenBank/DDBJ whole genome shotgun (WGS) entry which is preliminary data.</text>
</comment>
<evidence type="ECO:0000313" key="3">
    <source>
        <dbReference type="Proteomes" id="UP000322699"/>
    </source>
</evidence>
<name>A0A5B1CDN6_9BACT</name>
<dbReference type="AlphaFoldDB" id="A0A5B1CDN6"/>
<feature type="region of interest" description="Disordered" evidence="1">
    <location>
        <begin position="1"/>
        <end position="30"/>
    </location>
</feature>
<organism evidence="2 3">
    <name type="scientific">Rubripirellula obstinata</name>
    <dbReference type="NCBI Taxonomy" id="406547"/>
    <lineage>
        <taxon>Bacteria</taxon>
        <taxon>Pseudomonadati</taxon>
        <taxon>Planctomycetota</taxon>
        <taxon>Planctomycetia</taxon>
        <taxon>Pirellulales</taxon>
        <taxon>Pirellulaceae</taxon>
        <taxon>Rubripirellula</taxon>
    </lineage>
</organism>
<sequence length="129" mass="14038">MHTVIRPSRGHLLPVSRPAGHNQRTGNTALPPNAQLRTWCRLPCGASTNAGRQTWFPQRLKTCLAPFSLLQFSATDVTHMHEVRAAGVPPLFSPRGVHAGDVPSSFSTPVADARWLPSAFGHFVTRTHG</sequence>
<evidence type="ECO:0000313" key="2">
    <source>
        <dbReference type="EMBL" id="KAA1257454.1"/>
    </source>
</evidence>
<dbReference type="Proteomes" id="UP000322699">
    <property type="component" value="Unassembled WGS sequence"/>
</dbReference>
<dbReference type="EMBL" id="VRLW01000002">
    <property type="protein sequence ID" value="KAA1257454.1"/>
    <property type="molecule type" value="Genomic_DNA"/>
</dbReference>
<gene>
    <name evidence="2" type="ORF">LF1_53030</name>
</gene>
<evidence type="ECO:0000256" key="1">
    <source>
        <dbReference type="SAM" id="MobiDB-lite"/>
    </source>
</evidence>